<evidence type="ECO:0000256" key="1">
    <source>
        <dbReference type="SAM" id="Phobius"/>
    </source>
</evidence>
<evidence type="ECO:0000259" key="2">
    <source>
        <dbReference type="Pfam" id="PF07811"/>
    </source>
</evidence>
<accession>A0ABU1T2G2</accession>
<protein>
    <submittedName>
        <fullName evidence="3">Flp pilus assembly protein TadG</fullName>
    </submittedName>
</protein>
<feature type="domain" description="TadE-like" evidence="2">
    <location>
        <begin position="14"/>
        <end position="56"/>
    </location>
</feature>
<dbReference type="NCBIfam" id="NF041390">
    <property type="entry name" value="TadE_Rv3655c"/>
    <property type="match status" value="1"/>
</dbReference>
<dbReference type="InterPro" id="IPR049790">
    <property type="entry name" value="Rv3655c/TadE"/>
</dbReference>
<evidence type="ECO:0000313" key="4">
    <source>
        <dbReference type="Proteomes" id="UP001266099"/>
    </source>
</evidence>
<sequence length="119" mass="12581">MLNLDQLRKKSESGMVSAEFALTLPVFLGIGLLMMSAVIQSVNIGLVSDGAREAARAYALGKQPQEAIKIAQESAGAEAKVIIEKHGDTASISVTKPGTGIFALIDWDFTAKHSVVLEP</sequence>
<dbReference type="RefSeq" id="WP_309956180.1">
    <property type="nucleotide sequence ID" value="NZ_JAVDUJ010000001.1"/>
</dbReference>
<comment type="caution">
    <text evidence="3">The sequence shown here is derived from an EMBL/GenBank/DDBJ whole genome shotgun (WGS) entry which is preliminary data.</text>
</comment>
<gene>
    <name evidence="3" type="ORF">J2S36_001027</name>
</gene>
<reference evidence="3 4" key="1">
    <citation type="submission" date="2023-07" db="EMBL/GenBank/DDBJ databases">
        <title>Sequencing the genomes of 1000 actinobacteria strains.</title>
        <authorList>
            <person name="Klenk H.-P."/>
        </authorList>
    </citation>
    <scope>NUCLEOTIDE SEQUENCE [LARGE SCALE GENOMIC DNA]</scope>
    <source>
        <strain evidence="3 4">DSM 15539</strain>
    </source>
</reference>
<name>A0ABU1T2G2_9ACTO</name>
<keyword evidence="1" id="KW-0812">Transmembrane</keyword>
<evidence type="ECO:0000313" key="3">
    <source>
        <dbReference type="EMBL" id="MDR6939484.1"/>
    </source>
</evidence>
<organism evidence="3 4">
    <name type="scientific">Arcanobacterium hippocoleae</name>
    <dbReference type="NCBI Taxonomy" id="149017"/>
    <lineage>
        <taxon>Bacteria</taxon>
        <taxon>Bacillati</taxon>
        <taxon>Actinomycetota</taxon>
        <taxon>Actinomycetes</taxon>
        <taxon>Actinomycetales</taxon>
        <taxon>Actinomycetaceae</taxon>
        <taxon>Arcanobacterium</taxon>
    </lineage>
</organism>
<dbReference type="Pfam" id="PF07811">
    <property type="entry name" value="TadE"/>
    <property type="match status" value="1"/>
</dbReference>
<keyword evidence="1" id="KW-0472">Membrane</keyword>
<keyword evidence="4" id="KW-1185">Reference proteome</keyword>
<feature type="transmembrane region" description="Helical" evidence="1">
    <location>
        <begin position="20"/>
        <end position="39"/>
    </location>
</feature>
<keyword evidence="1" id="KW-1133">Transmembrane helix</keyword>
<proteinExistence type="predicted"/>
<dbReference type="Proteomes" id="UP001266099">
    <property type="component" value="Unassembled WGS sequence"/>
</dbReference>
<dbReference type="EMBL" id="JAVDUJ010000001">
    <property type="protein sequence ID" value="MDR6939484.1"/>
    <property type="molecule type" value="Genomic_DNA"/>
</dbReference>
<dbReference type="InterPro" id="IPR012495">
    <property type="entry name" value="TadE-like_dom"/>
</dbReference>